<organism evidence="5 6">
    <name type="scientific">Chromobacterium sphagni</name>
    <dbReference type="NCBI Taxonomy" id="1903179"/>
    <lineage>
        <taxon>Bacteria</taxon>
        <taxon>Pseudomonadati</taxon>
        <taxon>Pseudomonadota</taxon>
        <taxon>Betaproteobacteria</taxon>
        <taxon>Neisseriales</taxon>
        <taxon>Chromobacteriaceae</taxon>
        <taxon>Chromobacterium</taxon>
    </lineage>
</organism>
<comment type="caution">
    <text evidence="5">The sequence shown here is derived from an EMBL/GenBank/DDBJ whole genome shotgun (WGS) entry which is preliminary data.</text>
</comment>
<keyword evidence="3" id="KW-0804">Transcription</keyword>
<proteinExistence type="predicted"/>
<evidence type="ECO:0000256" key="2">
    <source>
        <dbReference type="ARBA" id="ARBA00023125"/>
    </source>
</evidence>
<reference evidence="5 6" key="1">
    <citation type="submission" date="2016-09" db="EMBL/GenBank/DDBJ databases">
        <title>Chromobacterium muskegensis sp. nov., an insecticidal bacterium isolated from Sphagnum bogs.</title>
        <authorList>
            <person name="Sparks M.E."/>
            <person name="Blackburn M.B."/>
            <person name="Gundersen-Rindal D.E."/>
            <person name="Mitchell A."/>
            <person name="Farrar R."/>
            <person name="Kuhar D."/>
        </authorList>
    </citation>
    <scope>NUCLEOTIDE SEQUENCE [LARGE SCALE GENOMIC DNA]</scope>
    <source>
        <strain evidence="5 6">14B-1</strain>
    </source>
</reference>
<dbReference type="InterPro" id="IPR009057">
    <property type="entry name" value="Homeodomain-like_sf"/>
</dbReference>
<keyword evidence="2" id="KW-0238">DNA-binding</keyword>
<dbReference type="Pfam" id="PF12833">
    <property type="entry name" value="HTH_18"/>
    <property type="match status" value="1"/>
</dbReference>
<feature type="domain" description="HTH araC/xylS-type" evidence="4">
    <location>
        <begin position="156"/>
        <end position="256"/>
    </location>
</feature>
<keyword evidence="1" id="KW-0805">Transcription regulation</keyword>
<dbReference type="InterPro" id="IPR014710">
    <property type="entry name" value="RmlC-like_jellyroll"/>
</dbReference>
<dbReference type="Pfam" id="PF02311">
    <property type="entry name" value="AraC_binding"/>
    <property type="match status" value="1"/>
</dbReference>
<dbReference type="Gene3D" id="1.10.10.60">
    <property type="entry name" value="Homeodomain-like"/>
    <property type="match status" value="1"/>
</dbReference>
<dbReference type="PANTHER" id="PTHR11019:SF159">
    <property type="entry name" value="TRANSCRIPTIONAL REGULATOR-RELATED"/>
    <property type="match status" value="1"/>
</dbReference>
<evidence type="ECO:0000259" key="4">
    <source>
        <dbReference type="PROSITE" id="PS01124"/>
    </source>
</evidence>
<keyword evidence="6" id="KW-1185">Reference proteome</keyword>
<dbReference type="InterPro" id="IPR003313">
    <property type="entry name" value="AraC-bd"/>
</dbReference>
<evidence type="ECO:0000313" key="6">
    <source>
        <dbReference type="Proteomes" id="UP000180280"/>
    </source>
</evidence>
<dbReference type="PROSITE" id="PS00041">
    <property type="entry name" value="HTH_ARAC_FAMILY_1"/>
    <property type="match status" value="1"/>
</dbReference>
<accession>A0ABX3CFZ9</accession>
<dbReference type="InterPro" id="IPR018060">
    <property type="entry name" value="HTH_AraC"/>
</dbReference>
<protein>
    <submittedName>
        <fullName evidence="5">AraC family transcriptional regulator</fullName>
    </submittedName>
</protein>
<dbReference type="PANTHER" id="PTHR11019">
    <property type="entry name" value="HTH-TYPE TRANSCRIPTIONAL REGULATOR NIMR"/>
    <property type="match status" value="1"/>
</dbReference>
<evidence type="ECO:0000256" key="3">
    <source>
        <dbReference type="ARBA" id="ARBA00023163"/>
    </source>
</evidence>
<dbReference type="EMBL" id="MKCT01000001">
    <property type="protein sequence ID" value="OHX21259.1"/>
    <property type="molecule type" value="Genomic_DNA"/>
</dbReference>
<dbReference type="InterPro" id="IPR011051">
    <property type="entry name" value="RmlC_Cupin_sf"/>
</dbReference>
<dbReference type="CDD" id="cd06124">
    <property type="entry name" value="cupin_NimR-like_N"/>
    <property type="match status" value="1"/>
</dbReference>
<dbReference type="SUPFAM" id="SSF51182">
    <property type="entry name" value="RmlC-like cupins"/>
    <property type="match status" value="1"/>
</dbReference>
<dbReference type="SUPFAM" id="SSF46689">
    <property type="entry name" value="Homeodomain-like"/>
    <property type="match status" value="1"/>
</dbReference>
<dbReference type="PROSITE" id="PS01124">
    <property type="entry name" value="HTH_ARAC_FAMILY_2"/>
    <property type="match status" value="1"/>
</dbReference>
<dbReference type="Gene3D" id="2.60.120.10">
    <property type="entry name" value="Jelly Rolls"/>
    <property type="match status" value="1"/>
</dbReference>
<dbReference type="RefSeq" id="WP_071111217.1">
    <property type="nucleotide sequence ID" value="NZ_MKCT01000001.1"/>
</dbReference>
<sequence length="257" mass="29103">MGEFDHLHQYDHGLAPVVGKWRDYPAGKQTPRHLHSTAQLLYAVEGLFMVSTGRGQWIVPPSRGIWLPAGTWHEVRMVSKVKMRNLYVRQDVLAGLPTDCCVLEISALLRELIQTACAIDIPYPEDARDGRVMRLLLDELRRAPVLALSLPRPHSSALQQLCDAWLQKPDDERGVAEWARELALDPRTLQRRFRRETGLSFGQWRRQARLMRAMERLACGESVLKVALDLGYASPSGFATMFKRELGVPPSSFFSSS</sequence>
<evidence type="ECO:0000313" key="5">
    <source>
        <dbReference type="EMBL" id="OHX21259.1"/>
    </source>
</evidence>
<dbReference type="SMART" id="SM00342">
    <property type="entry name" value="HTH_ARAC"/>
    <property type="match status" value="1"/>
</dbReference>
<name>A0ABX3CFZ9_9NEIS</name>
<evidence type="ECO:0000256" key="1">
    <source>
        <dbReference type="ARBA" id="ARBA00023015"/>
    </source>
</evidence>
<dbReference type="InterPro" id="IPR018062">
    <property type="entry name" value="HTH_AraC-typ_CS"/>
</dbReference>
<gene>
    <name evidence="5" type="ORF">BI344_01580</name>
</gene>
<dbReference type="Proteomes" id="UP000180280">
    <property type="component" value="Unassembled WGS sequence"/>
</dbReference>